<sequence length="55" mass="6798">MMLNLTVNRYLQQELELNLDFYFLHSHLHIKHFPVVYTIENLRSDRFSRIPYSPF</sequence>
<proteinExistence type="predicted"/>
<dbReference type="EMBL" id="LLXL01000499">
    <property type="protein sequence ID" value="PKK71659.1"/>
    <property type="molecule type" value="Genomic_DNA"/>
</dbReference>
<gene>
    <name evidence="1" type="ORF">RhiirC2_744227</name>
</gene>
<dbReference type="AlphaFoldDB" id="A0A2N1NCS0"/>
<organism evidence="1 2">
    <name type="scientific">Rhizophagus irregularis</name>
    <dbReference type="NCBI Taxonomy" id="588596"/>
    <lineage>
        <taxon>Eukaryota</taxon>
        <taxon>Fungi</taxon>
        <taxon>Fungi incertae sedis</taxon>
        <taxon>Mucoromycota</taxon>
        <taxon>Glomeromycotina</taxon>
        <taxon>Glomeromycetes</taxon>
        <taxon>Glomerales</taxon>
        <taxon>Glomeraceae</taxon>
        <taxon>Rhizophagus</taxon>
    </lineage>
</organism>
<reference evidence="1 2" key="1">
    <citation type="submission" date="2016-04" db="EMBL/GenBank/DDBJ databases">
        <title>Genome analyses suggest a sexual origin of heterokaryosis in a supposedly ancient asexual fungus.</title>
        <authorList>
            <person name="Ropars J."/>
            <person name="Sedzielewska K."/>
            <person name="Noel J."/>
            <person name="Charron P."/>
            <person name="Farinelli L."/>
            <person name="Marton T."/>
            <person name="Kruger M."/>
            <person name="Pelin A."/>
            <person name="Brachmann A."/>
            <person name="Corradi N."/>
        </authorList>
    </citation>
    <scope>NUCLEOTIDE SEQUENCE [LARGE SCALE GENOMIC DNA]</scope>
    <source>
        <strain evidence="1 2">C2</strain>
    </source>
</reference>
<evidence type="ECO:0000313" key="2">
    <source>
        <dbReference type="Proteomes" id="UP000233469"/>
    </source>
</evidence>
<evidence type="ECO:0000313" key="1">
    <source>
        <dbReference type="EMBL" id="PKK71659.1"/>
    </source>
</evidence>
<reference evidence="1 2" key="2">
    <citation type="submission" date="2017-10" db="EMBL/GenBank/DDBJ databases">
        <title>Extensive intraspecific genome diversity in a model arbuscular mycorrhizal fungus.</title>
        <authorList>
            <person name="Chen E.C.H."/>
            <person name="Morin E."/>
            <person name="Baudet D."/>
            <person name="Noel J."/>
            <person name="Ndikumana S."/>
            <person name="Charron P."/>
            <person name="St-Onge C."/>
            <person name="Giorgi J."/>
            <person name="Grigoriev I.V."/>
            <person name="Roux C."/>
            <person name="Martin F.M."/>
            <person name="Corradi N."/>
        </authorList>
    </citation>
    <scope>NUCLEOTIDE SEQUENCE [LARGE SCALE GENOMIC DNA]</scope>
    <source>
        <strain evidence="1 2">C2</strain>
    </source>
</reference>
<accession>A0A2N1NCS0</accession>
<dbReference type="Proteomes" id="UP000233469">
    <property type="component" value="Unassembled WGS sequence"/>
</dbReference>
<comment type="caution">
    <text evidence="1">The sequence shown here is derived from an EMBL/GenBank/DDBJ whole genome shotgun (WGS) entry which is preliminary data.</text>
</comment>
<name>A0A2N1NCS0_9GLOM</name>
<protein>
    <submittedName>
        <fullName evidence="1">Uncharacterized protein</fullName>
    </submittedName>
</protein>